<feature type="transmembrane region" description="Helical" evidence="5">
    <location>
        <begin position="82"/>
        <end position="107"/>
    </location>
</feature>
<proteinExistence type="predicted"/>
<feature type="transmembrane region" description="Helical" evidence="5">
    <location>
        <begin position="420"/>
        <end position="437"/>
    </location>
</feature>
<dbReference type="InterPro" id="IPR052556">
    <property type="entry name" value="PolySynth_Transporter"/>
</dbReference>
<comment type="subcellular location">
    <subcellularLocation>
        <location evidence="1">Membrane</location>
        <topology evidence="1">Multi-pass membrane protein</topology>
    </subcellularLocation>
</comment>
<evidence type="ECO:0000256" key="4">
    <source>
        <dbReference type="ARBA" id="ARBA00023136"/>
    </source>
</evidence>
<dbReference type="PANTHER" id="PTHR43424:SF1">
    <property type="entry name" value="LOCUS PUTATIVE PROTEIN 1-RELATED"/>
    <property type="match status" value="1"/>
</dbReference>
<protein>
    <submittedName>
        <fullName evidence="6">Oligosaccharide flippase family protein</fullName>
    </submittedName>
</protein>
<evidence type="ECO:0000256" key="2">
    <source>
        <dbReference type="ARBA" id="ARBA00022692"/>
    </source>
</evidence>
<feature type="transmembrane region" description="Helical" evidence="5">
    <location>
        <begin position="384"/>
        <end position="400"/>
    </location>
</feature>
<dbReference type="GO" id="GO:0016020">
    <property type="term" value="C:membrane"/>
    <property type="evidence" value="ECO:0007669"/>
    <property type="project" value="UniProtKB-SubCell"/>
</dbReference>
<accession>A0A7T4IU25</accession>
<keyword evidence="4 5" id="KW-0472">Membrane</keyword>
<dbReference type="EMBL" id="CP066059">
    <property type="protein sequence ID" value="QQC36134.1"/>
    <property type="molecule type" value="Genomic_DNA"/>
</dbReference>
<dbReference type="Proteomes" id="UP000595948">
    <property type="component" value="Chromosome"/>
</dbReference>
<evidence type="ECO:0000256" key="5">
    <source>
        <dbReference type="SAM" id="Phobius"/>
    </source>
</evidence>
<feature type="transmembrane region" description="Helical" evidence="5">
    <location>
        <begin position="140"/>
        <end position="161"/>
    </location>
</feature>
<dbReference type="PANTHER" id="PTHR43424">
    <property type="entry name" value="LOCUS PUTATIVE PROTEIN 1-RELATED"/>
    <property type="match status" value="1"/>
</dbReference>
<evidence type="ECO:0000256" key="3">
    <source>
        <dbReference type="ARBA" id="ARBA00022989"/>
    </source>
</evidence>
<feature type="transmembrane region" description="Helical" evidence="5">
    <location>
        <begin position="443"/>
        <end position="461"/>
    </location>
</feature>
<evidence type="ECO:0000313" key="6">
    <source>
        <dbReference type="EMBL" id="QQC36134.1"/>
    </source>
</evidence>
<feature type="transmembrane region" description="Helical" evidence="5">
    <location>
        <begin position="52"/>
        <end position="70"/>
    </location>
</feature>
<feature type="transmembrane region" description="Helical" evidence="5">
    <location>
        <begin position="360"/>
        <end position="378"/>
    </location>
</feature>
<feature type="transmembrane region" description="Helical" evidence="5">
    <location>
        <begin position="113"/>
        <end position="133"/>
    </location>
</feature>
<sequence>MRNNSLKFNIILSSIHQLLTLFLPLVTAPYVSRVLGAEGTGIFSYTSSIQAYFTIFAALGTGVYGVREIARNRNNKKQYSTLFWEIELLTVLTSSVAIILWLLWAVFSKEFQLIYLILTLNLFAVLFDISWFYTGLEQFVYTIGLNALFKIFGTIAIFTFIKAPSDLNAYIFIIASTSLLSSVSLWIYLPKILVKVSLDTLSLKGHLKQTLIYFVPTIATSIYTVLDKTMIGVITQNANENGYYEQATKIINILKSITFTALNSVLGARIAYLFSEKKYDEIKSRIALSLDFIFFIGMAFFFGLLSVSETFVPIFFGQGYDQVIYLLYVFSPIVVIIGVSNCLGSQYYTPAGLRSQSAKYIIIGSVLNLLLNLVFIPVFRSKGAVISSVLAELLITFLYVKNSNGYVDFKQLASYFNPRFIAGFIMYLIVLFIKQYLPNDLLGLLIQVLIGGMTYFMITYLQKDNILQILKAKLSER</sequence>
<gene>
    <name evidence="6" type="ORF">I6H78_03795</name>
</gene>
<evidence type="ECO:0000313" key="7">
    <source>
        <dbReference type="Proteomes" id="UP000595948"/>
    </source>
</evidence>
<reference evidence="6 7" key="1">
    <citation type="submission" date="2020-12" db="EMBL/GenBank/DDBJ databases">
        <title>FDA dAtabase for Regulatory Grade micrObial Sequences (FDA-ARGOS): Supporting development and validation of Infectious Disease Dx tests.</title>
        <authorList>
            <person name="Sproer C."/>
            <person name="Gronow S."/>
            <person name="Severitt S."/>
            <person name="Schroder I."/>
            <person name="Tallon L."/>
            <person name="Sadzewicz L."/>
            <person name="Zhao X."/>
            <person name="Boylan J."/>
            <person name="Ott S."/>
            <person name="Bowen H."/>
            <person name="Vavikolanu K."/>
            <person name="Mehta A."/>
            <person name="Aluvathingal J."/>
            <person name="Nadendla S."/>
            <person name="Lowell S."/>
            <person name="Myers T."/>
            <person name="Yan Y."/>
            <person name="Sichtig H."/>
        </authorList>
    </citation>
    <scope>NUCLEOTIDE SEQUENCE [LARGE SCALE GENOMIC DNA]</scope>
    <source>
        <strain evidence="6 7">FDAARGOS_1021</strain>
    </source>
</reference>
<dbReference type="InterPro" id="IPR002797">
    <property type="entry name" value="Polysacc_synth"/>
</dbReference>
<keyword evidence="2 5" id="KW-0812">Transmembrane</keyword>
<feature type="transmembrane region" description="Helical" evidence="5">
    <location>
        <begin position="210"/>
        <end position="226"/>
    </location>
</feature>
<name>A0A7T4IU25_STROR</name>
<dbReference type="AlphaFoldDB" id="A0A7T4IU25"/>
<feature type="transmembrane region" description="Helical" evidence="5">
    <location>
        <begin position="167"/>
        <end position="189"/>
    </location>
</feature>
<dbReference type="Pfam" id="PF01943">
    <property type="entry name" value="Polysacc_synt"/>
    <property type="match status" value="1"/>
</dbReference>
<organism evidence="6 7">
    <name type="scientific">Streptococcus oralis</name>
    <dbReference type="NCBI Taxonomy" id="1303"/>
    <lineage>
        <taxon>Bacteria</taxon>
        <taxon>Bacillati</taxon>
        <taxon>Bacillota</taxon>
        <taxon>Bacilli</taxon>
        <taxon>Lactobacillales</taxon>
        <taxon>Streptococcaceae</taxon>
        <taxon>Streptococcus</taxon>
    </lineage>
</organism>
<evidence type="ECO:0000256" key="1">
    <source>
        <dbReference type="ARBA" id="ARBA00004141"/>
    </source>
</evidence>
<feature type="transmembrane region" description="Helical" evidence="5">
    <location>
        <begin position="286"/>
        <end position="305"/>
    </location>
</feature>
<feature type="transmembrane region" description="Helical" evidence="5">
    <location>
        <begin position="325"/>
        <end position="348"/>
    </location>
</feature>
<feature type="transmembrane region" description="Helical" evidence="5">
    <location>
        <begin position="253"/>
        <end position="274"/>
    </location>
</feature>
<keyword evidence="3 5" id="KW-1133">Transmembrane helix</keyword>